<protein>
    <submittedName>
        <fullName evidence="2">Uncharacterized protein</fullName>
    </submittedName>
</protein>
<reference evidence="2" key="1">
    <citation type="submission" date="2012-08" db="EMBL/GenBank/DDBJ databases">
        <title>Genome analysis of Colletotrichum orbiculare and Colletotrichum fructicola.</title>
        <authorList>
            <person name="Gan P.H.P."/>
            <person name="Ikeda K."/>
            <person name="Irieda H."/>
            <person name="Narusaka M."/>
            <person name="O'Connell R.J."/>
            <person name="Narusaka Y."/>
            <person name="Takano Y."/>
            <person name="Kubo Y."/>
            <person name="Shirasu K."/>
        </authorList>
    </citation>
    <scope>NUCLEOTIDE SEQUENCE</scope>
    <source>
        <strain evidence="2">Nara gc5</strain>
    </source>
</reference>
<proteinExistence type="predicted"/>
<evidence type="ECO:0000313" key="2">
    <source>
        <dbReference type="EMBL" id="ELA28645.1"/>
    </source>
</evidence>
<dbReference type="HOGENOM" id="CLU_871562_0_0_1"/>
<sequence>MEPLHCEEETYFSAADSDVGSVGSDDDEETHIPSGDPVDTSVRNGELLDVLSRHFRYWEFSQAKSGRLIICDKFGRFSNSDFEVCEDSKECPHELVPTPHHAGDSCPTTEGCPYAPRQTCQDCEMNVQFKNYKLVSRMLALSSADNYRYGEDLGVEPFEDVLLSIAGPKIPPSLFTKLSSLLKPKATIDVAITKANVDRVTKLMEEVGLEAKVLGELSMPVSSRLAQELETGDIYARGDLAREDDEGIYDKLLAWAAGGEISLCVVRGCVPQKKRSANAIAEDCPEAKRIRRLRRPREPRTNRGADPEDMSPRCEVGKM</sequence>
<evidence type="ECO:0000256" key="1">
    <source>
        <dbReference type="SAM" id="MobiDB-lite"/>
    </source>
</evidence>
<organism evidence="2">
    <name type="scientific">Colletotrichum fructicola (strain Nara gc5)</name>
    <name type="common">Anthracnose fungus</name>
    <name type="synonym">Colletotrichum gloeosporioides (strain Nara gc5)</name>
    <dbReference type="NCBI Taxonomy" id="1213859"/>
    <lineage>
        <taxon>Eukaryota</taxon>
        <taxon>Fungi</taxon>
        <taxon>Dikarya</taxon>
        <taxon>Ascomycota</taxon>
        <taxon>Pezizomycotina</taxon>
        <taxon>Sordariomycetes</taxon>
        <taxon>Hypocreomycetidae</taxon>
        <taxon>Glomerellales</taxon>
        <taxon>Glomerellaceae</taxon>
        <taxon>Colletotrichum</taxon>
        <taxon>Colletotrichum gloeosporioides species complex</taxon>
    </lineage>
</organism>
<gene>
    <name evidence="2" type="ORF">CGGC5_10783</name>
</gene>
<feature type="compositionally biased region" description="Basic and acidic residues" evidence="1">
    <location>
        <begin position="296"/>
        <end position="319"/>
    </location>
</feature>
<dbReference type="EMBL" id="KB020911">
    <property type="protein sequence ID" value="ELA28645.1"/>
    <property type="molecule type" value="Genomic_DNA"/>
</dbReference>
<feature type="region of interest" description="Disordered" evidence="1">
    <location>
        <begin position="15"/>
        <end position="42"/>
    </location>
</feature>
<name>L2FR38_COLFN</name>
<dbReference type="AlphaFoldDB" id="L2FR38"/>
<accession>L2FR38</accession>
<feature type="region of interest" description="Disordered" evidence="1">
    <location>
        <begin position="290"/>
        <end position="319"/>
    </location>
</feature>